<feature type="domain" description="Gfo/Idh/MocA-like oxidoreductase N-terminal" evidence="3">
    <location>
        <begin position="8"/>
        <end position="121"/>
    </location>
</feature>
<dbReference type="SUPFAM" id="SSF55347">
    <property type="entry name" value="Glyceraldehyde-3-phosphate dehydrogenase-like, C-terminal domain"/>
    <property type="match status" value="1"/>
</dbReference>
<dbReference type="EMBL" id="JACJVO010000005">
    <property type="protein sequence ID" value="MBB6730128.1"/>
    <property type="molecule type" value="Genomic_DNA"/>
</dbReference>
<evidence type="ECO:0000256" key="2">
    <source>
        <dbReference type="ARBA" id="ARBA00023002"/>
    </source>
</evidence>
<evidence type="ECO:0000259" key="3">
    <source>
        <dbReference type="Pfam" id="PF01408"/>
    </source>
</evidence>
<comment type="similarity">
    <text evidence="1">Belongs to the Gfo/Idh/MocA family.</text>
</comment>
<dbReference type="InterPro" id="IPR036291">
    <property type="entry name" value="NAD(P)-bd_dom_sf"/>
</dbReference>
<dbReference type="Pfam" id="PF22725">
    <property type="entry name" value="GFO_IDH_MocA_C3"/>
    <property type="match status" value="1"/>
</dbReference>
<feature type="domain" description="GFO/IDH/MocA-like oxidoreductase" evidence="4">
    <location>
        <begin position="134"/>
        <end position="250"/>
    </location>
</feature>
<protein>
    <submittedName>
        <fullName evidence="5">Gfo/Idh/MocA family oxidoreductase</fullName>
    </submittedName>
</protein>
<dbReference type="Proteomes" id="UP000564644">
    <property type="component" value="Unassembled WGS sequence"/>
</dbReference>
<name>A0A7X0SLV7_9BACL</name>
<organism evidence="5 6">
    <name type="scientific">Cohnella zeiphila</name>
    <dbReference type="NCBI Taxonomy" id="2761120"/>
    <lineage>
        <taxon>Bacteria</taxon>
        <taxon>Bacillati</taxon>
        <taxon>Bacillota</taxon>
        <taxon>Bacilli</taxon>
        <taxon>Bacillales</taxon>
        <taxon>Paenibacillaceae</taxon>
        <taxon>Cohnella</taxon>
    </lineage>
</organism>
<reference evidence="5 6" key="1">
    <citation type="submission" date="2020-08" db="EMBL/GenBank/DDBJ databases">
        <title>Cohnella phylogeny.</title>
        <authorList>
            <person name="Dunlap C."/>
        </authorList>
    </citation>
    <scope>NUCLEOTIDE SEQUENCE [LARGE SCALE GENOMIC DNA]</scope>
    <source>
        <strain evidence="5 6">CBP 2801</strain>
    </source>
</reference>
<keyword evidence="2" id="KW-0560">Oxidoreductase</keyword>
<dbReference type="GO" id="GO:0016491">
    <property type="term" value="F:oxidoreductase activity"/>
    <property type="evidence" value="ECO:0007669"/>
    <property type="project" value="UniProtKB-KW"/>
</dbReference>
<dbReference type="InterPro" id="IPR000683">
    <property type="entry name" value="Gfo/Idh/MocA-like_OxRdtase_N"/>
</dbReference>
<dbReference type="InterPro" id="IPR055170">
    <property type="entry name" value="GFO_IDH_MocA-like_dom"/>
</dbReference>
<proteinExistence type="inferred from homology"/>
<gene>
    <name evidence="5" type="ORF">H7C18_04385</name>
</gene>
<dbReference type="PANTHER" id="PTHR22604:SF105">
    <property type="entry name" value="TRANS-1,2-DIHYDROBENZENE-1,2-DIOL DEHYDROGENASE"/>
    <property type="match status" value="1"/>
</dbReference>
<evidence type="ECO:0000313" key="6">
    <source>
        <dbReference type="Proteomes" id="UP000564644"/>
    </source>
</evidence>
<dbReference type="RefSeq" id="WP_185127796.1">
    <property type="nucleotide sequence ID" value="NZ_JACJVO010000005.1"/>
</dbReference>
<accession>A0A7X0SLV7</accession>
<evidence type="ECO:0000259" key="4">
    <source>
        <dbReference type="Pfam" id="PF22725"/>
    </source>
</evidence>
<comment type="caution">
    <text evidence="5">The sequence shown here is derived from an EMBL/GenBank/DDBJ whole genome shotgun (WGS) entry which is preliminary data.</text>
</comment>
<evidence type="ECO:0000256" key="1">
    <source>
        <dbReference type="ARBA" id="ARBA00010928"/>
    </source>
</evidence>
<keyword evidence="6" id="KW-1185">Reference proteome</keyword>
<dbReference type="Gene3D" id="3.40.50.720">
    <property type="entry name" value="NAD(P)-binding Rossmann-like Domain"/>
    <property type="match status" value="1"/>
</dbReference>
<evidence type="ECO:0000313" key="5">
    <source>
        <dbReference type="EMBL" id="MBB6730128.1"/>
    </source>
</evidence>
<dbReference type="Pfam" id="PF01408">
    <property type="entry name" value="GFO_IDH_MocA"/>
    <property type="match status" value="1"/>
</dbReference>
<dbReference type="AlphaFoldDB" id="A0A7X0SLV7"/>
<dbReference type="Gene3D" id="3.30.360.10">
    <property type="entry name" value="Dihydrodipicolinate Reductase, domain 2"/>
    <property type="match status" value="1"/>
</dbReference>
<dbReference type="GO" id="GO:0000166">
    <property type="term" value="F:nucleotide binding"/>
    <property type="evidence" value="ECO:0007669"/>
    <property type="project" value="InterPro"/>
</dbReference>
<dbReference type="InterPro" id="IPR050984">
    <property type="entry name" value="Gfo/Idh/MocA_domain"/>
</dbReference>
<sequence>MSNERTVKWGIMGPGGISGNFASELRHAPGAELVAVAGRSKDKADAFAAKYNVPRSYGSCEELANDPDVEIVYIGTLHPIHKENALTLLRGGKSILCEKPFTMTQAEAREIAREARRRNLFAMEAMWTRYLPVIRQVKEWLRGGAIGEVKLLKAEFGFDAGWNPEGRLLNKEKGGGTLLDAGIYPVSFASFVYGQRPSRILSTAVIGETGVDEQYSALFEYPGGQVASLHGGVRLPMNNDAWIYGTKGKIHVPNFLAAKEATLYAGGEEPVVIRDDRTFVGHALQAVEAMNCLREGRKESAEMPLDETVELMGTLDEIRGQWGLTYPGE</sequence>
<dbReference type="PANTHER" id="PTHR22604">
    <property type="entry name" value="OXIDOREDUCTASES"/>
    <property type="match status" value="1"/>
</dbReference>
<dbReference type="SUPFAM" id="SSF51735">
    <property type="entry name" value="NAD(P)-binding Rossmann-fold domains"/>
    <property type="match status" value="1"/>
</dbReference>